<dbReference type="NCBIfam" id="NF047558">
    <property type="entry name" value="TPR_END_plus"/>
    <property type="match status" value="1"/>
</dbReference>
<dbReference type="Gene3D" id="1.25.40.10">
    <property type="entry name" value="Tetratricopeptide repeat domain"/>
    <property type="match status" value="2"/>
</dbReference>
<dbReference type="OrthoDB" id="9769030at2"/>
<evidence type="ECO:0000256" key="2">
    <source>
        <dbReference type="ARBA" id="ARBA00022803"/>
    </source>
</evidence>
<dbReference type="KEGG" id="csr:Cspa_c39780"/>
<gene>
    <name evidence="4" type="ORF">Cspa_c39780</name>
</gene>
<dbReference type="Pfam" id="PF13181">
    <property type="entry name" value="TPR_8"/>
    <property type="match status" value="2"/>
</dbReference>
<dbReference type="AlphaFoldDB" id="M1LX00"/>
<dbReference type="SMART" id="SM00028">
    <property type="entry name" value="TPR"/>
    <property type="match status" value="6"/>
</dbReference>
<dbReference type="Proteomes" id="UP000011728">
    <property type="component" value="Chromosome"/>
</dbReference>
<dbReference type="InterPro" id="IPR051685">
    <property type="entry name" value="Ycf3/AcsC/BcsC/TPR_MFPF"/>
</dbReference>
<dbReference type="InterPro" id="IPR011990">
    <property type="entry name" value="TPR-like_helical_dom_sf"/>
</dbReference>
<keyword evidence="1" id="KW-0677">Repeat</keyword>
<dbReference type="PANTHER" id="PTHR44943:SF8">
    <property type="entry name" value="TPR REPEAT-CONTAINING PROTEIN MJ0263"/>
    <property type="match status" value="1"/>
</dbReference>
<proteinExistence type="predicted"/>
<accession>M1LX00</accession>
<dbReference type="Gene3D" id="1.25.40.1040">
    <property type="match status" value="1"/>
</dbReference>
<reference evidence="4 5" key="1">
    <citation type="submission" date="2013-02" db="EMBL/GenBank/DDBJ databases">
        <title>Genome sequence of Clostridium saccharoperbutylacetonicum N1-4(HMT).</title>
        <authorList>
            <person name="Poehlein A."/>
            <person name="Daniel R."/>
        </authorList>
    </citation>
    <scope>NUCLEOTIDE SEQUENCE [LARGE SCALE GENOMIC DNA]</scope>
    <source>
        <strain evidence="5">N1-4(HMT)</strain>
    </source>
</reference>
<dbReference type="eggNOG" id="COG0457">
    <property type="taxonomic scope" value="Bacteria"/>
</dbReference>
<organism evidence="4 5">
    <name type="scientific">Clostridium saccharoperbutylacetonicum N1-4(HMT)</name>
    <dbReference type="NCBI Taxonomy" id="931276"/>
    <lineage>
        <taxon>Bacteria</taxon>
        <taxon>Bacillati</taxon>
        <taxon>Bacillota</taxon>
        <taxon>Clostridia</taxon>
        <taxon>Eubacteriales</taxon>
        <taxon>Clostridiaceae</taxon>
        <taxon>Clostridium</taxon>
    </lineage>
</organism>
<feature type="repeat" description="TPR" evidence="3">
    <location>
        <begin position="237"/>
        <end position="270"/>
    </location>
</feature>
<protein>
    <submittedName>
        <fullName evidence="4">TPR repeat-containing protein</fullName>
    </submittedName>
</protein>
<dbReference type="PROSITE" id="PS51257">
    <property type="entry name" value="PROKAR_LIPOPROTEIN"/>
    <property type="match status" value="1"/>
</dbReference>
<name>M1LX00_9CLOT</name>
<dbReference type="PATRIC" id="fig|931276.5.peg.4011"/>
<keyword evidence="2 3" id="KW-0802">TPR repeat</keyword>
<dbReference type="Pfam" id="PF13432">
    <property type="entry name" value="TPR_16"/>
    <property type="match status" value="1"/>
</dbReference>
<dbReference type="PROSITE" id="PS50005">
    <property type="entry name" value="TPR"/>
    <property type="match status" value="3"/>
</dbReference>
<evidence type="ECO:0000256" key="3">
    <source>
        <dbReference type="PROSITE-ProRule" id="PRU00339"/>
    </source>
</evidence>
<evidence type="ECO:0000313" key="5">
    <source>
        <dbReference type="Proteomes" id="UP000011728"/>
    </source>
</evidence>
<dbReference type="PANTHER" id="PTHR44943">
    <property type="entry name" value="CELLULOSE SYNTHASE OPERON PROTEIN C"/>
    <property type="match status" value="1"/>
</dbReference>
<dbReference type="SUPFAM" id="SSF48452">
    <property type="entry name" value="TPR-like"/>
    <property type="match status" value="2"/>
</dbReference>
<keyword evidence="5" id="KW-1185">Reference proteome</keyword>
<evidence type="ECO:0000256" key="1">
    <source>
        <dbReference type="ARBA" id="ARBA00022737"/>
    </source>
</evidence>
<dbReference type="InterPro" id="IPR019734">
    <property type="entry name" value="TPR_rpt"/>
</dbReference>
<feature type="repeat" description="TPR" evidence="3">
    <location>
        <begin position="135"/>
        <end position="168"/>
    </location>
</feature>
<dbReference type="RefSeq" id="WP_015394048.1">
    <property type="nucleotide sequence ID" value="NC_020291.1"/>
</dbReference>
<dbReference type="HOGENOM" id="CLU_836008_0_0_9"/>
<feature type="repeat" description="TPR" evidence="3">
    <location>
        <begin position="271"/>
        <end position="304"/>
    </location>
</feature>
<dbReference type="EMBL" id="CP004121">
    <property type="protein sequence ID" value="AGF57735.1"/>
    <property type="molecule type" value="Genomic_DNA"/>
</dbReference>
<evidence type="ECO:0000313" key="4">
    <source>
        <dbReference type="EMBL" id="AGF57735.1"/>
    </source>
</evidence>
<sequence length="330" mass="37640">MIKKIITLILISTLIITLSTISGCNIGKYNTLGNFKSEEPKKLYKDKKYDEAIKSIDSFLEKYPKNKEAIALKAYILIGSGKNDEGLVLLTDLYDNGEKDSTTLNNISWAYNNLHMYEMANKYIDICLKNSPGDSEEFVNKGNALYGLKKYDEALLYYDNALYKDSEDTLALYGKALSLYASEKYSEGLVNFKKYVEIGGTNKSANSYIMNSYLKLKDHNGAIEEFNNQIKKNPDNLSLYISLGSIYEKQGDFEKAISCYDTIINKKIDFAAAYYNKGVCLVKLGKKDEACNNLKLAIKYDEEYIYDIEDATEFDSLRNYDKFKEILKKN</sequence>